<comment type="caution">
    <text evidence="3">The sequence shown here is derived from an EMBL/GenBank/DDBJ whole genome shotgun (WGS) entry which is preliminary data.</text>
</comment>
<keyword evidence="4" id="KW-1185">Reference proteome</keyword>
<organism evidence="3 4">
    <name type="scientific">Cnephaeus nilssonii</name>
    <name type="common">Northern bat</name>
    <name type="synonym">Eptesicus nilssonii</name>
    <dbReference type="NCBI Taxonomy" id="3371016"/>
    <lineage>
        <taxon>Eukaryota</taxon>
        <taxon>Metazoa</taxon>
        <taxon>Chordata</taxon>
        <taxon>Craniata</taxon>
        <taxon>Vertebrata</taxon>
        <taxon>Euteleostomi</taxon>
        <taxon>Mammalia</taxon>
        <taxon>Eutheria</taxon>
        <taxon>Laurasiatheria</taxon>
        <taxon>Chiroptera</taxon>
        <taxon>Yangochiroptera</taxon>
        <taxon>Vespertilionidae</taxon>
        <taxon>Cnephaeus</taxon>
    </lineage>
</organism>
<evidence type="ECO:0000313" key="4">
    <source>
        <dbReference type="Proteomes" id="UP001177744"/>
    </source>
</evidence>
<name>A0AA40LPC9_CNENI</name>
<reference evidence="3" key="1">
    <citation type="submission" date="2023-06" db="EMBL/GenBank/DDBJ databases">
        <title>Reference genome for the Northern bat (Eptesicus nilssonii), a most northern bat species.</title>
        <authorList>
            <person name="Laine V.N."/>
            <person name="Pulliainen A.T."/>
            <person name="Lilley T.M."/>
        </authorList>
    </citation>
    <scope>NUCLEOTIDE SEQUENCE</scope>
    <source>
        <strain evidence="3">BLF_Eptnil</strain>
        <tissue evidence="3">Kidney</tissue>
    </source>
</reference>
<dbReference type="PANTHER" id="PTHR23239:SF349">
    <property type="entry name" value="KERATIN, TYPE I CYTOSKELETAL 18"/>
    <property type="match status" value="1"/>
</dbReference>
<dbReference type="GO" id="GO:0045095">
    <property type="term" value="C:keratin filament"/>
    <property type="evidence" value="ECO:0007669"/>
    <property type="project" value="TreeGrafter"/>
</dbReference>
<feature type="region of interest" description="Disordered" evidence="2">
    <location>
        <begin position="1"/>
        <end position="58"/>
    </location>
</feature>
<dbReference type="InterPro" id="IPR002957">
    <property type="entry name" value="Keratin_I"/>
</dbReference>
<accession>A0AA40LPC9</accession>
<feature type="compositionally biased region" description="Polar residues" evidence="2">
    <location>
        <begin position="1"/>
        <end position="27"/>
    </location>
</feature>
<protein>
    <recommendedName>
        <fullName evidence="5">IF rod domain-containing protein</fullName>
    </recommendedName>
</protein>
<dbReference type="SUPFAM" id="SSF64593">
    <property type="entry name" value="Intermediate filament protein, coiled coil region"/>
    <property type="match status" value="1"/>
</dbReference>
<gene>
    <name evidence="3" type="ORF">QTO34_019025</name>
</gene>
<dbReference type="AlphaFoldDB" id="A0AA40LPC9"/>
<feature type="compositionally biased region" description="Low complexity" evidence="2">
    <location>
        <begin position="35"/>
        <end position="51"/>
    </location>
</feature>
<proteinExistence type="predicted"/>
<dbReference type="EMBL" id="JAULJE010000008">
    <property type="protein sequence ID" value="KAK1340455.1"/>
    <property type="molecule type" value="Genomic_DNA"/>
</dbReference>
<evidence type="ECO:0008006" key="5">
    <source>
        <dbReference type="Google" id="ProtNLM"/>
    </source>
</evidence>
<dbReference type="GO" id="GO:0005198">
    <property type="term" value="F:structural molecule activity"/>
    <property type="evidence" value="ECO:0007669"/>
    <property type="project" value="InterPro"/>
</dbReference>
<dbReference type="PANTHER" id="PTHR23239">
    <property type="entry name" value="INTERMEDIATE FILAMENT"/>
    <property type="match status" value="1"/>
</dbReference>
<dbReference type="GO" id="GO:0045104">
    <property type="term" value="P:intermediate filament cytoskeleton organization"/>
    <property type="evidence" value="ECO:0007669"/>
    <property type="project" value="TreeGrafter"/>
</dbReference>
<evidence type="ECO:0000256" key="1">
    <source>
        <dbReference type="ARBA" id="ARBA00022744"/>
    </source>
</evidence>
<dbReference type="Proteomes" id="UP001177744">
    <property type="component" value="Unassembled WGS sequence"/>
</dbReference>
<evidence type="ECO:0000313" key="3">
    <source>
        <dbReference type="EMBL" id="KAK1340455.1"/>
    </source>
</evidence>
<keyword evidence="1" id="KW-0416">Keratin</keyword>
<sequence length="186" mass="20120">MSFSTSSSFPTNDRTLGSVQPASSTASVYAGARGSGSQISVSHSTSVPSSQSKKETMQCLRDSLASYLERVRSLEADNQRRRLESRIGRSPDRDQAFREELLFMKKDHAEEVNGQIANSLLTGELDAPKSQDLSKIIADNWAQSSSSSFSGEPRGARQVLSQQIEEGITVVTSDTAEIGAAERTQS</sequence>
<evidence type="ECO:0000256" key="2">
    <source>
        <dbReference type="SAM" id="MobiDB-lite"/>
    </source>
</evidence>